<evidence type="ECO:0000313" key="2">
    <source>
        <dbReference type="EMBL" id="MDO3383891.1"/>
    </source>
</evidence>
<dbReference type="RefSeq" id="WP_302715014.1">
    <property type="nucleotide sequence ID" value="NZ_JAULRT010000062.1"/>
</dbReference>
<dbReference type="InterPro" id="IPR007801">
    <property type="entry name" value="MbnB/TglH/ChrH"/>
</dbReference>
<dbReference type="HAMAP" id="MF_00697">
    <property type="entry name" value="UPF0276"/>
    <property type="match status" value="1"/>
</dbReference>
<dbReference type="Pfam" id="PF05114">
    <property type="entry name" value="MbnB_TglH_ChrH"/>
    <property type="match status" value="1"/>
</dbReference>
<dbReference type="Gene3D" id="3.20.20.150">
    <property type="entry name" value="Divalent-metal-dependent TIM barrel enzymes"/>
    <property type="match status" value="1"/>
</dbReference>
<reference evidence="2" key="1">
    <citation type="submission" date="2023-07" db="EMBL/GenBank/DDBJ databases">
        <title>Gilvimarinus algae sp. nov., isolated from the surface of Kelp.</title>
        <authorList>
            <person name="Sun Y.Y."/>
            <person name="Gong Y."/>
            <person name="Du Z.J."/>
        </authorList>
    </citation>
    <scope>NUCLEOTIDE SEQUENCE</scope>
    <source>
        <strain evidence="2">SDUM040014</strain>
    </source>
</reference>
<dbReference type="EMBL" id="JAULRT010000062">
    <property type="protein sequence ID" value="MDO3383891.1"/>
    <property type="molecule type" value="Genomic_DNA"/>
</dbReference>
<proteinExistence type="inferred from homology"/>
<dbReference type="Proteomes" id="UP001168380">
    <property type="component" value="Unassembled WGS sequence"/>
</dbReference>
<dbReference type="SUPFAM" id="SSF51658">
    <property type="entry name" value="Xylose isomerase-like"/>
    <property type="match status" value="1"/>
</dbReference>
<evidence type="ECO:0000313" key="3">
    <source>
        <dbReference type="Proteomes" id="UP001168380"/>
    </source>
</evidence>
<keyword evidence="3" id="KW-1185">Reference proteome</keyword>
<organism evidence="2 3">
    <name type="scientific">Gilvimarinus algae</name>
    <dbReference type="NCBI Taxonomy" id="3058037"/>
    <lineage>
        <taxon>Bacteria</taxon>
        <taxon>Pseudomonadati</taxon>
        <taxon>Pseudomonadota</taxon>
        <taxon>Gammaproteobacteria</taxon>
        <taxon>Cellvibrionales</taxon>
        <taxon>Cellvibrionaceae</taxon>
        <taxon>Gilvimarinus</taxon>
    </lineage>
</organism>
<dbReference type="PANTHER" id="PTHR42194">
    <property type="entry name" value="UPF0276 PROTEIN HI_1600"/>
    <property type="match status" value="1"/>
</dbReference>
<comment type="caution">
    <text evidence="2">The sequence shown here is derived from an EMBL/GenBank/DDBJ whole genome shotgun (WGS) entry which is preliminary data.</text>
</comment>
<comment type="similarity">
    <text evidence="1">Belongs to the UPF0276 family.</text>
</comment>
<accession>A0ABT8TMM5</accession>
<dbReference type="InterPro" id="IPR036237">
    <property type="entry name" value="Xyl_isomerase-like_sf"/>
</dbReference>
<dbReference type="PANTHER" id="PTHR42194:SF1">
    <property type="entry name" value="UPF0276 PROTEIN HI_1600"/>
    <property type="match status" value="1"/>
</dbReference>
<dbReference type="NCBIfam" id="NF003818">
    <property type="entry name" value="PRK05409.1"/>
    <property type="match status" value="1"/>
</dbReference>
<name>A0ABT8TMM5_9GAMM</name>
<gene>
    <name evidence="2" type="ORF">QWI16_17040</name>
</gene>
<evidence type="ECO:0000256" key="1">
    <source>
        <dbReference type="HAMAP-Rule" id="MF_00697"/>
    </source>
</evidence>
<protein>
    <recommendedName>
        <fullName evidence="1">UPF0276 protein QWI16_17040</fullName>
    </recommendedName>
</protein>
<sequence length="289" mass="31951">MDKHRFAIAGAGLGLRRSLLAPLADVSTNEVQFLEVAPENWIGVGGRLGRQFRAYTERFPFVCHGLSLSIGSRDPLNIDLLKAVKGFMRDHGVIGYSEHLSYCSDDGQLYDLLPIPFTEDAARRVAERIVRAQDILGQRIAIENASYYCAPGAQMSESEFINAVVEEADCSLLLDINNIIVNSVNHGYDAETFLRSMPLERVAYAHIAGHYHEAEDLRVDTHGAPVEAPAWKLLERFYALAGPVPTLLERDFNLPPVPELLGEVAQIRERQVRCDAGASGRRAHAESSV</sequence>